<dbReference type="InterPro" id="IPR029071">
    <property type="entry name" value="Ubiquitin-like_domsf"/>
</dbReference>
<name>A0A9P4ILG1_9PEZI</name>
<accession>A0A9P4ILG1</accession>
<feature type="compositionally biased region" description="Basic and acidic residues" evidence="1">
    <location>
        <begin position="441"/>
        <end position="454"/>
    </location>
</feature>
<feature type="region of interest" description="Disordered" evidence="1">
    <location>
        <begin position="441"/>
        <end position="461"/>
    </location>
</feature>
<dbReference type="PROSITE" id="PS50053">
    <property type="entry name" value="UBIQUITIN_2"/>
    <property type="match status" value="1"/>
</dbReference>
<dbReference type="Pfam" id="PF00240">
    <property type="entry name" value="ubiquitin"/>
    <property type="match status" value="1"/>
</dbReference>
<dbReference type="InterPro" id="IPR019956">
    <property type="entry name" value="Ubiquitin_dom"/>
</dbReference>
<protein>
    <recommendedName>
        <fullName evidence="2">Ubiquitin-like domain-containing protein</fullName>
    </recommendedName>
</protein>
<sequence length="461" mass="51021">MVLTTQPKDDLRVTLNRNYGKGVSSKEHRSVTISPRYYSTGVTIEFQRTVRVTDDNSINALPPGLGTFPLYNVQDFKSTLPDEIQKKGGIFFPMYQREAMWISFKGNDPFAIKVYVGGVNAISGLPVLENEVTMLKRLKLFREGKSLQDYVVTPRQLWLDGIASSDGAVRQFVAMPCGSGYSVEAQVTGDEVVRGLQFEITPKISPPTVRQPQVAIYLPGQKDMQITIMMVTGKAIPLLVQSQFTDGNLKDMMQDKEGIPPERQRLIHRGKQINVHLVLGLRGGGGDVPEKNPDMGLSAGGLIKQAILQDPFHSSIWDMSRTILFNVQILNSDLFEKLTDLPPPSTPITAKTYADCGLPYFEIFDEKPSGIKGDFCEVNSVNTLDKIGFFTSIKAQSVKEANESHNNSVVLLDSSGVSVPFRPVNVLKRLVKQLALKEEGKSRLTGEEGTEDGRAKKKQQV</sequence>
<dbReference type="PRINTS" id="PR00348">
    <property type="entry name" value="UBIQUITIN"/>
</dbReference>
<evidence type="ECO:0000259" key="2">
    <source>
        <dbReference type="PROSITE" id="PS50053"/>
    </source>
</evidence>
<evidence type="ECO:0000313" key="4">
    <source>
        <dbReference type="Proteomes" id="UP000799772"/>
    </source>
</evidence>
<proteinExistence type="predicted"/>
<dbReference type="Proteomes" id="UP000799772">
    <property type="component" value="Unassembled WGS sequence"/>
</dbReference>
<reference evidence="3" key="1">
    <citation type="journal article" date="2020" name="Stud. Mycol.">
        <title>101 Dothideomycetes genomes: a test case for predicting lifestyles and emergence of pathogens.</title>
        <authorList>
            <person name="Haridas S."/>
            <person name="Albert R."/>
            <person name="Binder M."/>
            <person name="Bloem J."/>
            <person name="Labutti K."/>
            <person name="Salamov A."/>
            <person name="Andreopoulos B."/>
            <person name="Baker S."/>
            <person name="Barry K."/>
            <person name="Bills G."/>
            <person name="Bluhm B."/>
            <person name="Cannon C."/>
            <person name="Castanera R."/>
            <person name="Culley D."/>
            <person name="Daum C."/>
            <person name="Ezra D."/>
            <person name="Gonzalez J."/>
            <person name="Henrissat B."/>
            <person name="Kuo A."/>
            <person name="Liang C."/>
            <person name="Lipzen A."/>
            <person name="Lutzoni F."/>
            <person name="Magnuson J."/>
            <person name="Mondo S."/>
            <person name="Nolan M."/>
            <person name="Ohm R."/>
            <person name="Pangilinan J."/>
            <person name="Park H.-J."/>
            <person name="Ramirez L."/>
            <person name="Alfaro M."/>
            <person name="Sun H."/>
            <person name="Tritt A."/>
            <person name="Yoshinaga Y."/>
            <person name="Zwiers L.-H."/>
            <person name="Turgeon B."/>
            <person name="Goodwin S."/>
            <person name="Spatafora J."/>
            <person name="Crous P."/>
            <person name="Grigoriev I."/>
        </authorList>
    </citation>
    <scope>NUCLEOTIDE SEQUENCE</scope>
    <source>
        <strain evidence="3">CBS 133067</strain>
    </source>
</reference>
<keyword evidence="4" id="KW-1185">Reference proteome</keyword>
<feature type="domain" description="Ubiquitin-like" evidence="2">
    <location>
        <begin position="224"/>
        <end position="274"/>
    </location>
</feature>
<dbReference type="Gene3D" id="3.10.20.90">
    <property type="entry name" value="Phosphatidylinositol 3-kinase Catalytic Subunit, Chain A, domain 1"/>
    <property type="match status" value="1"/>
</dbReference>
<evidence type="ECO:0000256" key="1">
    <source>
        <dbReference type="SAM" id="MobiDB-lite"/>
    </source>
</evidence>
<organism evidence="3 4">
    <name type="scientific">Rhizodiscina lignyota</name>
    <dbReference type="NCBI Taxonomy" id="1504668"/>
    <lineage>
        <taxon>Eukaryota</taxon>
        <taxon>Fungi</taxon>
        <taxon>Dikarya</taxon>
        <taxon>Ascomycota</taxon>
        <taxon>Pezizomycotina</taxon>
        <taxon>Dothideomycetes</taxon>
        <taxon>Pleosporomycetidae</taxon>
        <taxon>Aulographales</taxon>
        <taxon>Rhizodiscinaceae</taxon>
        <taxon>Rhizodiscina</taxon>
    </lineage>
</organism>
<comment type="caution">
    <text evidence="3">The sequence shown here is derived from an EMBL/GenBank/DDBJ whole genome shotgun (WGS) entry which is preliminary data.</text>
</comment>
<dbReference type="SUPFAM" id="SSF54236">
    <property type="entry name" value="Ubiquitin-like"/>
    <property type="match status" value="1"/>
</dbReference>
<dbReference type="InterPro" id="IPR000626">
    <property type="entry name" value="Ubiquitin-like_dom"/>
</dbReference>
<dbReference type="OrthoDB" id="428577at2759"/>
<dbReference type="EMBL" id="ML978124">
    <property type="protein sequence ID" value="KAF2100306.1"/>
    <property type="molecule type" value="Genomic_DNA"/>
</dbReference>
<evidence type="ECO:0000313" key="3">
    <source>
        <dbReference type="EMBL" id="KAF2100306.1"/>
    </source>
</evidence>
<dbReference type="AlphaFoldDB" id="A0A9P4ILG1"/>
<gene>
    <name evidence="3" type="ORF">NA57DRAFT_73916</name>
</gene>